<proteinExistence type="inferred from homology"/>
<feature type="transmembrane region" description="Helical" evidence="6">
    <location>
        <begin position="42"/>
        <end position="59"/>
    </location>
</feature>
<comment type="subcellular location">
    <subcellularLocation>
        <location evidence="1">Membrane</location>
        <topology evidence="1">Multi-pass membrane protein</topology>
    </subcellularLocation>
</comment>
<dbReference type="PANTHER" id="PTHR43461">
    <property type="entry name" value="TRANSMEMBRANE PROTEIN 256"/>
    <property type="match status" value="1"/>
</dbReference>
<dbReference type="Pfam" id="PF04241">
    <property type="entry name" value="DUF423"/>
    <property type="match status" value="1"/>
</dbReference>
<dbReference type="Proteomes" id="UP000652231">
    <property type="component" value="Unassembled WGS sequence"/>
</dbReference>
<accession>A0A8J2VA25</accession>
<evidence type="ECO:0000256" key="4">
    <source>
        <dbReference type="ARBA" id="ARBA00022989"/>
    </source>
</evidence>
<evidence type="ECO:0000256" key="1">
    <source>
        <dbReference type="ARBA" id="ARBA00004141"/>
    </source>
</evidence>
<keyword evidence="5 6" id="KW-0472">Membrane</keyword>
<dbReference type="AlphaFoldDB" id="A0A8J2VA25"/>
<reference evidence="7" key="1">
    <citation type="journal article" date="2014" name="Int. J. Syst. Evol. Microbiol.">
        <title>Complete genome sequence of Corynebacterium casei LMG S-19264T (=DSM 44701T), isolated from a smear-ripened cheese.</title>
        <authorList>
            <consortium name="US DOE Joint Genome Institute (JGI-PGF)"/>
            <person name="Walter F."/>
            <person name="Albersmeier A."/>
            <person name="Kalinowski J."/>
            <person name="Ruckert C."/>
        </authorList>
    </citation>
    <scope>NUCLEOTIDE SEQUENCE</scope>
    <source>
        <strain evidence="7">CGMCC 1.12924</strain>
    </source>
</reference>
<comment type="similarity">
    <text evidence="2">Belongs to the UPF0382 family.</text>
</comment>
<dbReference type="PANTHER" id="PTHR43461:SF1">
    <property type="entry name" value="TRANSMEMBRANE PROTEIN 256"/>
    <property type="match status" value="1"/>
</dbReference>
<sequence>MHKNTVILGVIFAILAVVLGAFGAHGLKSILSTEALATFEVGVRYQMYHALALIVVGLSGKLTGKIVYTLTTFFTLGILLFSGSIYLLSLQDIFTVNFSGIGFITPLGGTCFILGWCYFLWKIITLKSI</sequence>
<evidence type="ECO:0000313" key="7">
    <source>
        <dbReference type="EMBL" id="GGD90213.1"/>
    </source>
</evidence>
<keyword evidence="3 6" id="KW-0812">Transmembrane</keyword>
<organism evidence="7 8">
    <name type="scientific">Planktosalinus lacus</name>
    <dbReference type="NCBI Taxonomy" id="1526573"/>
    <lineage>
        <taxon>Bacteria</taxon>
        <taxon>Pseudomonadati</taxon>
        <taxon>Bacteroidota</taxon>
        <taxon>Flavobacteriia</taxon>
        <taxon>Flavobacteriales</taxon>
        <taxon>Flavobacteriaceae</taxon>
        <taxon>Planktosalinus</taxon>
    </lineage>
</organism>
<keyword evidence="8" id="KW-1185">Reference proteome</keyword>
<evidence type="ECO:0000313" key="8">
    <source>
        <dbReference type="Proteomes" id="UP000652231"/>
    </source>
</evidence>
<dbReference type="InterPro" id="IPR006696">
    <property type="entry name" value="DUF423"/>
</dbReference>
<comment type="caution">
    <text evidence="7">The sequence shown here is derived from an EMBL/GenBank/DDBJ whole genome shotgun (WGS) entry which is preliminary data.</text>
</comment>
<reference evidence="7" key="2">
    <citation type="submission" date="2020-09" db="EMBL/GenBank/DDBJ databases">
        <authorList>
            <person name="Sun Q."/>
            <person name="Zhou Y."/>
        </authorList>
    </citation>
    <scope>NUCLEOTIDE SEQUENCE</scope>
    <source>
        <strain evidence="7">CGMCC 1.12924</strain>
    </source>
</reference>
<dbReference type="RefSeq" id="WP_188440659.1">
    <property type="nucleotide sequence ID" value="NZ_BMGK01000004.1"/>
</dbReference>
<keyword evidence="4 6" id="KW-1133">Transmembrane helix</keyword>
<evidence type="ECO:0000256" key="3">
    <source>
        <dbReference type="ARBA" id="ARBA00022692"/>
    </source>
</evidence>
<protein>
    <submittedName>
        <fullName evidence="7">Membrane protein</fullName>
    </submittedName>
</protein>
<evidence type="ECO:0000256" key="2">
    <source>
        <dbReference type="ARBA" id="ARBA00009694"/>
    </source>
</evidence>
<feature type="transmembrane region" description="Helical" evidence="6">
    <location>
        <begin position="100"/>
        <end position="121"/>
    </location>
</feature>
<dbReference type="GO" id="GO:0005886">
    <property type="term" value="C:plasma membrane"/>
    <property type="evidence" value="ECO:0007669"/>
    <property type="project" value="TreeGrafter"/>
</dbReference>
<evidence type="ECO:0000256" key="6">
    <source>
        <dbReference type="SAM" id="Phobius"/>
    </source>
</evidence>
<gene>
    <name evidence="7" type="ORF">GCM10011312_12660</name>
</gene>
<feature type="transmembrane region" description="Helical" evidence="6">
    <location>
        <begin position="66"/>
        <end position="88"/>
    </location>
</feature>
<name>A0A8J2VA25_9FLAO</name>
<evidence type="ECO:0000256" key="5">
    <source>
        <dbReference type="ARBA" id="ARBA00023136"/>
    </source>
</evidence>
<dbReference type="EMBL" id="BMGK01000004">
    <property type="protein sequence ID" value="GGD90213.1"/>
    <property type="molecule type" value="Genomic_DNA"/>
</dbReference>